<feature type="transmembrane region" description="Helical" evidence="10">
    <location>
        <begin position="63"/>
        <end position="80"/>
    </location>
</feature>
<evidence type="ECO:0000256" key="9">
    <source>
        <dbReference type="ARBA" id="ARBA00023136"/>
    </source>
</evidence>
<evidence type="ECO:0000256" key="10">
    <source>
        <dbReference type="HAMAP-Rule" id="MF_01499"/>
    </source>
</evidence>
<comment type="function">
    <text evidence="10">Catalyzes the condensation of 2 ATP molecules into cyclic di-AMP (c-di-AMP), a second messenger used to regulate differing processes in different bacteria.</text>
</comment>
<dbReference type="HAMAP" id="MF_01499">
    <property type="entry name" value="DacA"/>
    <property type="match status" value="1"/>
</dbReference>
<evidence type="ECO:0000256" key="5">
    <source>
        <dbReference type="ARBA" id="ARBA00022695"/>
    </source>
</evidence>
<dbReference type="Proteomes" id="UP000183085">
    <property type="component" value="Unassembled WGS sequence"/>
</dbReference>
<evidence type="ECO:0000256" key="8">
    <source>
        <dbReference type="ARBA" id="ARBA00022989"/>
    </source>
</evidence>
<keyword evidence="7 10" id="KW-0067">ATP-binding</keyword>
<dbReference type="FunFam" id="3.40.1700.10:FF:000002">
    <property type="entry name" value="Diadenylate cyclase"/>
    <property type="match status" value="1"/>
</dbReference>
<name>A0A1J5DX68_9BACT</name>
<keyword evidence="4 10" id="KW-0812">Transmembrane</keyword>
<dbReference type="AlphaFoldDB" id="A0A1J5DX68"/>
<keyword evidence="3 10" id="KW-0808">Transferase</keyword>
<dbReference type="STRING" id="1817895.AUJ95_09480"/>
<dbReference type="EC" id="2.7.7.85" evidence="10"/>
<dbReference type="GO" id="GO:0005524">
    <property type="term" value="F:ATP binding"/>
    <property type="evidence" value="ECO:0007669"/>
    <property type="project" value="UniProtKB-UniRule"/>
</dbReference>
<dbReference type="PROSITE" id="PS51794">
    <property type="entry name" value="DAC"/>
    <property type="match status" value="1"/>
</dbReference>
<protein>
    <recommendedName>
        <fullName evidence="10">Diadenylate cyclase</fullName>
        <shortName evidence="10">DAC</shortName>
        <ecNumber evidence="10">2.7.7.85</ecNumber>
    </recommendedName>
    <alternativeName>
        <fullName evidence="10">Cyclic-di-AMP synthase</fullName>
        <shortName evidence="10">c-di-AMP synthase</shortName>
    </alternativeName>
</protein>
<dbReference type="Gene3D" id="3.40.1700.10">
    <property type="entry name" value="DNA integrity scanning protein, DisA, N-terminal domain"/>
    <property type="match status" value="1"/>
</dbReference>
<proteinExistence type="inferred from homology"/>
<evidence type="ECO:0000256" key="4">
    <source>
        <dbReference type="ARBA" id="ARBA00022692"/>
    </source>
</evidence>
<dbReference type="GO" id="GO:0006171">
    <property type="term" value="P:cAMP biosynthetic process"/>
    <property type="evidence" value="ECO:0007669"/>
    <property type="project" value="InterPro"/>
</dbReference>
<dbReference type="Pfam" id="PF19293">
    <property type="entry name" value="CdaA_N"/>
    <property type="match status" value="1"/>
</dbReference>
<dbReference type="SUPFAM" id="SSF143597">
    <property type="entry name" value="YojJ-like"/>
    <property type="match status" value="1"/>
</dbReference>
<dbReference type="InterPro" id="IPR014046">
    <property type="entry name" value="C-di-AMP_synthase"/>
</dbReference>
<dbReference type="GO" id="GO:0106408">
    <property type="term" value="F:diadenylate cyclase activity"/>
    <property type="evidence" value="ECO:0007669"/>
    <property type="project" value="UniProtKB-EC"/>
</dbReference>
<evidence type="ECO:0000313" key="13">
    <source>
        <dbReference type="Proteomes" id="UP000183085"/>
    </source>
</evidence>
<evidence type="ECO:0000256" key="3">
    <source>
        <dbReference type="ARBA" id="ARBA00022679"/>
    </source>
</evidence>
<feature type="transmembrane region" description="Helical" evidence="10">
    <location>
        <begin position="40"/>
        <end position="57"/>
    </location>
</feature>
<comment type="caution">
    <text evidence="12">The sequence shown here is derived from an EMBL/GenBank/DDBJ whole genome shotgun (WGS) entry which is preliminary data.</text>
</comment>
<evidence type="ECO:0000313" key="12">
    <source>
        <dbReference type="EMBL" id="OIP36319.1"/>
    </source>
</evidence>
<dbReference type="InterPro" id="IPR050338">
    <property type="entry name" value="DisA"/>
</dbReference>
<dbReference type="NCBIfam" id="TIGR00159">
    <property type="entry name" value="diadenylate cyclase CdaA"/>
    <property type="match status" value="1"/>
</dbReference>
<keyword evidence="8 10" id="KW-1133">Transmembrane helix</keyword>
<gene>
    <name evidence="10" type="primary">dacA</name>
    <name evidence="12" type="ORF">AUJ95_09480</name>
</gene>
<comment type="subunit">
    <text evidence="10">Probably a homodimer.</text>
</comment>
<comment type="caution">
    <text evidence="10">Lacks conserved residue(s) required for the propagation of feature annotation.</text>
</comment>
<comment type="similarity">
    <text evidence="10">Belongs to the adenylate cyclase family. DacA/CdaA subfamily.</text>
</comment>
<evidence type="ECO:0000256" key="1">
    <source>
        <dbReference type="ARBA" id="ARBA00000877"/>
    </source>
</evidence>
<dbReference type="Pfam" id="PF02457">
    <property type="entry name" value="DAC"/>
    <property type="match status" value="1"/>
</dbReference>
<accession>A0A1J5DX68</accession>
<comment type="catalytic activity">
    <reaction evidence="1 10">
        <text>2 ATP = 3',3'-c-di-AMP + 2 diphosphate</text>
        <dbReference type="Rhea" id="RHEA:35655"/>
        <dbReference type="ChEBI" id="CHEBI:30616"/>
        <dbReference type="ChEBI" id="CHEBI:33019"/>
        <dbReference type="ChEBI" id="CHEBI:71500"/>
        <dbReference type="EC" id="2.7.7.85"/>
    </reaction>
</comment>
<dbReference type="InterPro" id="IPR003390">
    <property type="entry name" value="DNA_integrity_scan_DisA_N"/>
</dbReference>
<feature type="transmembrane region" description="Helical" evidence="10">
    <location>
        <begin position="6"/>
        <end position="28"/>
    </location>
</feature>
<dbReference type="InterPro" id="IPR036888">
    <property type="entry name" value="DNA_integrity_DisA_N_sf"/>
</dbReference>
<evidence type="ECO:0000256" key="6">
    <source>
        <dbReference type="ARBA" id="ARBA00022741"/>
    </source>
</evidence>
<dbReference type="InterPro" id="IPR045585">
    <property type="entry name" value="CdaA_N"/>
</dbReference>
<dbReference type="PANTHER" id="PTHR34185">
    <property type="entry name" value="DIADENYLATE CYCLASE"/>
    <property type="match status" value="1"/>
</dbReference>
<dbReference type="InterPro" id="IPR034701">
    <property type="entry name" value="CdaA"/>
</dbReference>
<reference evidence="12 13" key="1">
    <citation type="journal article" date="2016" name="Environ. Microbiol.">
        <title>Genomic resolution of a cold subsurface aquifer community provides metabolic insights for novel microbes adapted to high CO concentrations.</title>
        <authorList>
            <person name="Probst A.J."/>
            <person name="Castelle C.J."/>
            <person name="Singh A."/>
            <person name="Brown C.T."/>
            <person name="Anantharaman K."/>
            <person name="Sharon I."/>
            <person name="Hug L.A."/>
            <person name="Burstein D."/>
            <person name="Emerson J.B."/>
            <person name="Thomas B.C."/>
            <person name="Banfield J.F."/>
        </authorList>
    </citation>
    <scope>NUCLEOTIDE SEQUENCE [LARGE SCALE GENOMIC DNA]</scope>
    <source>
        <strain evidence="12">CG2_30_40_21</strain>
    </source>
</reference>
<evidence type="ECO:0000256" key="2">
    <source>
        <dbReference type="ARBA" id="ARBA00022475"/>
    </source>
</evidence>
<dbReference type="PANTHER" id="PTHR34185:SF1">
    <property type="entry name" value="DIADENYLATE CYCLASE"/>
    <property type="match status" value="1"/>
</dbReference>
<keyword evidence="9 10" id="KW-0472">Membrane</keyword>
<dbReference type="PIRSF" id="PIRSF004793">
    <property type="entry name" value="UCP004793"/>
    <property type="match status" value="1"/>
</dbReference>
<keyword evidence="6 10" id="KW-0547">Nucleotide-binding</keyword>
<sequence>MFNRLLSPVTITDIIDIILVASLFYGLFILIKGTRAVQGLKVLGVLVIASFIAQFFQLHTINWLLRGLWMVLPLAFLILFQPEFRRVIGEIDKNYLWGILFKQEKRLISEIIEAAISLSKRKIGALIVLQQNISLKHYIDTGVRVDAETSSELLNTIFFPGSPLHDGAAIIQGNRIMACSCILPLSQNPDMEKPRGTRHRAAIGLSEETDSLVVVVSEETGDISLALNGKIVHGLDEEGLTEMLTLYRSKEATAASGEVK</sequence>
<feature type="domain" description="DAC" evidence="11">
    <location>
        <begin position="81"/>
        <end position="237"/>
    </location>
</feature>
<keyword evidence="2 10" id="KW-1003">Cell membrane</keyword>
<keyword evidence="5 10" id="KW-0548">Nucleotidyltransferase</keyword>
<organism evidence="12 13">
    <name type="scientific">Candidatus Desantisbacteria bacterium CG2_30_40_21</name>
    <dbReference type="NCBI Taxonomy" id="1817895"/>
    <lineage>
        <taxon>Bacteria</taxon>
        <taxon>Candidatus Desantisiibacteriota</taxon>
    </lineage>
</organism>
<dbReference type="EMBL" id="MNYI01000244">
    <property type="protein sequence ID" value="OIP36319.1"/>
    <property type="molecule type" value="Genomic_DNA"/>
</dbReference>
<evidence type="ECO:0000259" key="11">
    <source>
        <dbReference type="PROSITE" id="PS51794"/>
    </source>
</evidence>
<evidence type="ECO:0000256" key="7">
    <source>
        <dbReference type="ARBA" id="ARBA00022840"/>
    </source>
</evidence>
<dbReference type="GO" id="GO:0004016">
    <property type="term" value="F:adenylate cyclase activity"/>
    <property type="evidence" value="ECO:0007669"/>
    <property type="project" value="UniProtKB-UniRule"/>
</dbReference>